<dbReference type="CDD" id="cd03443">
    <property type="entry name" value="PaaI_thioesterase"/>
    <property type="match status" value="1"/>
</dbReference>
<organism evidence="3 4">
    <name type="scientific">Pseudomonas lurida</name>
    <dbReference type="NCBI Taxonomy" id="244566"/>
    <lineage>
        <taxon>Bacteria</taxon>
        <taxon>Pseudomonadati</taxon>
        <taxon>Pseudomonadota</taxon>
        <taxon>Gammaproteobacteria</taxon>
        <taxon>Pseudomonadales</taxon>
        <taxon>Pseudomonadaceae</taxon>
        <taxon>Pseudomonas</taxon>
    </lineage>
</organism>
<protein>
    <submittedName>
        <fullName evidence="3">PaaI family thioesterase</fullName>
    </submittedName>
</protein>
<proteinExistence type="predicted"/>
<dbReference type="SUPFAM" id="SSF54637">
    <property type="entry name" value="Thioesterase/thiol ester dehydrase-isomerase"/>
    <property type="match status" value="1"/>
</dbReference>
<evidence type="ECO:0000313" key="4">
    <source>
        <dbReference type="Proteomes" id="UP001236748"/>
    </source>
</evidence>
<evidence type="ECO:0000256" key="1">
    <source>
        <dbReference type="ARBA" id="ARBA00022801"/>
    </source>
</evidence>
<dbReference type="Proteomes" id="UP001236748">
    <property type="component" value="Chromosome"/>
</dbReference>
<name>A0ABY9FPF7_9PSED</name>
<dbReference type="RefSeq" id="WP_050513982.1">
    <property type="nucleotide sequence ID" value="NZ_CP117450.1"/>
</dbReference>
<keyword evidence="1" id="KW-0378">Hydrolase</keyword>
<evidence type="ECO:0000313" key="3">
    <source>
        <dbReference type="EMBL" id="WLH05120.1"/>
    </source>
</evidence>
<evidence type="ECO:0000259" key="2">
    <source>
        <dbReference type="Pfam" id="PF03061"/>
    </source>
</evidence>
<dbReference type="Pfam" id="PF03061">
    <property type="entry name" value="4HBT"/>
    <property type="match status" value="1"/>
</dbReference>
<feature type="domain" description="Thioesterase" evidence="2">
    <location>
        <begin position="56"/>
        <end position="125"/>
    </location>
</feature>
<accession>A0ABY9FPF7</accession>
<dbReference type="NCBIfam" id="TIGR00369">
    <property type="entry name" value="unchar_dom_1"/>
    <property type="match status" value="1"/>
</dbReference>
<dbReference type="EMBL" id="CP117450">
    <property type="protein sequence ID" value="WLH05120.1"/>
    <property type="molecule type" value="Genomic_DNA"/>
</dbReference>
<dbReference type="Gene3D" id="3.10.129.10">
    <property type="entry name" value="Hotdog Thioesterase"/>
    <property type="match status" value="1"/>
</dbReference>
<gene>
    <name evidence="3" type="ORF">PSH67_20030</name>
</gene>
<sequence>MPHHAFQLTIAELQAVIDRNPFNVWMGLQVTTMGSDGIGLRVSGRPEFIGTAALQRVHGGIISSLVDVACGYAVMANTGHGVSTVDLHTDFHRGADLGVLHVSGQLIHRGNRLNCAQARITDGLGVLIASGRGNFYSSRDVLPEVAARLQESPSGPAPVQRE</sequence>
<dbReference type="InterPro" id="IPR029069">
    <property type="entry name" value="HotDog_dom_sf"/>
</dbReference>
<dbReference type="InterPro" id="IPR006683">
    <property type="entry name" value="Thioestr_dom"/>
</dbReference>
<reference evidence="3 4" key="1">
    <citation type="submission" date="2023-02" db="EMBL/GenBank/DDBJ databases">
        <title>Evolution of Hrp T3SS in non-pathogenic Pseudomonas fluorescens.</title>
        <authorList>
            <person name="Liao K."/>
            <person name="Wei H."/>
            <person name="Gu Y."/>
        </authorList>
    </citation>
    <scope>NUCLEOTIDE SEQUENCE [LARGE SCALE GENOMIC DNA]</scope>
    <source>
        <strain evidence="3 4">FP2043</strain>
    </source>
</reference>
<keyword evidence="4" id="KW-1185">Reference proteome</keyword>
<dbReference type="InterPro" id="IPR003736">
    <property type="entry name" value="PAAI_dom"/>
</dbReference>